<keyword evidence="2" id="KW-1185">Reference proteome</keyword>
<proteinExistence type="predicted"/>
<dbReference type="EMBL" id="JARQWQ010000036">
    <property type="protein sequence ID" value="KAK2560578.1"/>
    <property type="molecule type" value="Genomic_DNA"/>
</dbReference>
<dbReference type="AlphaFoldDB" id="A0AAD9QFX5"/>
<sequence length="198" mass="22360">MAAGLLIVYRSKDACEPAWAELASNTMTKKQPDQYLTFCLRNSNKGTIMSQRHEVLLLKLQMKINATITSSNYCSVIPPSLCKTLIGLAWLTKGIIFSVAKVGMVMSRFRINHLHFVINKKTQVVLSAEKLLKSKAIESLLLRRSSKLKERPKYYSTTPPTKAPSFYLTIGRFSSKKLKDTHLLRALKGNFLQLRGIL</sequence>
<evidence type="ECO:0000313" key="1">
    <source>
        <dbReference type="EMBL" id="KAK2560578.1"/>
    </source>
</evidence>
<reference evidence="1" key="1">
    <citation type="journal article" date="2023" name="G3 (Bethesda)">
        <title>Whole genome assembly and annotation of the endangered Caribbean coral Acropora cervicornis.</title>
        <authorList>
            <person name="Selwyn J.D."/>
            <person name="Vollmer S.V."/>
        </authorList>
    </citation>
    <scope>NUCLEOTIDE SEQUENCE</scope>
    <source>
        <strain evidence="1">K2</strain>
    </source>
</reference>
<gene>
    <name evidence="1" type="ORF">P5673_016952</name>
</gene>
<protein>
    <submittedName>
        <fullName evidence="1">Uncharacterized protein</fullName>
    </submittedName>
</protein>
<comment type="caution">
    <text evidence="1">The sequence shown here is derived from an EMBL/GenBank/DDBJ whole genome shotgun (WGS) entry which is preliminary data.</text>
</comment>
<accession>A0AAD9QFX5</accession>
<organism evidence="1 2">
    <name type="scientific">Acropora cervicornis</name>
    <name type="common">Staghorn coral</name>
    <dbReference type="NCBI Taxonomy" id="6130"/>
    <lineage>
        <taxon>Eukaryota</taxon>
        <taxon>Metazoa</taxon>
        <taxon>Cnidaria</taxon>
        <taxon>Anthozoa</taxon>
        <taxon>Hexacorallia</taxon>
        <taxon>Scleractinia</taxon>
        <taxon>Astrocoeniina</taxon>
        <taxon>Acroporidae</taxon>
        <taxon>Acropora</taxon>
    </lineage>
</organism>
<reference evidence="1" key="2">
    <citation type="journal article" date="2023" name="Science">
        <title>Genomic signatures of disease resistance in endangered staghorn corals.</title>
        <authorList>
            <person name="Vollmer S.V."/>
            <person name="Selwyn J.D."/>
            <person name="Despard B.A."/>
            <person name="Roesel C.L."/>
        </authorList>
    </citation>
    <scope>NUCLEOTIDE SEQUENCE</scope>
    <source>
        <strain evidence="1">K2</strain>
    </source>
</reference>
<dbReference type="Proteomes" id="UP001249851">
    <property type="component" value="Unassembled WGS sequence"/>
</dbReference>
<evidence type="ECO:0000313" key="2">
    <source>
        <dbReference type="Proteomes" id="UP001249851"/>
    </source>
</evidence>
<name>A0AAD9QFX5_ACRCE</name>